<dbReference type="EMBL" id="CM020619">
    <property type="protein sequence ID" value="KAK1864680.1"/>
    <property type="molecule type" value="Genomic_DNA"/>
</dbReference>
<gene>
    <name evidence="1" type="ORF">I4F81_007224</name>
</gene>
<sequence>MRHLAVAAVAVAVAVAAVATRANGHGLVVTPRQRGALRTSFPFTTIDPAAPRDTCPHCLNAGGTGGVSGANGGAWTPYDPLDATLGPARAGDHGPCGDPAGGGGAHEVGGQFYFGGKTVATYTAGGTVDFELAITAHHNGFMEWWVCDVDKCGGADPTGACFATPGACVRLDRVAHPACEAGTESDCGPIQPGYPSRWYLPCKGSAGGIPGTGTPLVFGGSSGKMRYALPAGFSCERCVAQWYWATANSCFPPGVSGYRYPAAWSNCPTDMPTCGAGAPWPEEFWTCSDVTIKAGGGGGGGVPPPAAQPVPQKPPSVEPTQTPPSPPARPPPAQPTWTPPPAAQPVPPPPAPPAAGCMAWGSWCVVEGKSTGSCCAGTSCSPYERSARFSMCL</sequence>
<evidence type="ECO:0000313" key="1">
    <source>
        <dbReference type="EMBL" id="KAK1864680.1"/>
    </source>
</evidence>
<evidence type="ECO:0000313" key="2">
    <source>
        <dbReference type="Proteomes" id="UP000798662"/>
    </source>
</evidence>
<protein>
    <submittedName>
        <fullName evidence="1">Uncharacterized protein</fullName>
    </submittedName>
</protein>
<accession>A0ACC3C3Y0</accession>
<dbReference type="Proteomes" id="UP000798662">
    <property type="component" value="Chromosome 2"/>
</dbReference>
<name>A0ACC3C3Y0_PYRYE</name>
<proteinExistence type="predicted"/>
<comment type="caution">
    <text evidence="1">The sequence shown here is derived from an EMBL/GenBank/DDBJ whole genome shotgun (WGS) entry which is preliminary data.</text>
</comment>
<keyword evidence="2" id="KW-1185">Reference proteome</keyword>
<organism evidence="1 2">
    <name type="scientific">Pyropia yezoensis</name>
    <name type="common">Susabi-nori</name>
    <name type="synonym">Porphyra yezoensis</name>
    <dbReference type="NCBI Taxonomy" id="2788"/>
    <lineage>
        <taxon>Eukaryota</taxon>
        <taxon>Rhodophyta</taxon>
        <taxon>Bangiophyceae</taxon>
        <taxon>Bangiales</taxon>
        <taxon>Bangiaceae</taxon>
        <taxon>Pyropia</taxon>
    </lineage>
</organism>
<reference evidence="1" key="1">
    <citation type="submission" date="2019-11" db="EMBL/GenBank/DDBJ databases">
        <title>Nori genome reveals adaptations in red seaweeds to the harsh intertidal environment.</title>
        <authorList>
            <person name="Wang D."/>
            <person name="Mao Y."/>
        </authorList>
    </citation>
    <scope>NUCLEOTIDE SEQUENCE</scope>
    <source>
        <tissue evidence="1">Gametophyte</tissue>
    </source>
</reference>